<evidence type="ECO:0000256" key="4">
    <source>
        <dbReference type="ARBA" id="ARBA00023136"/>
    </source>
</evidence>
<feature type="region of interest" description="Disordered" evidence="5">
    <location>
        <begin position="1"/>
        <end position="34"/>
    </location>
</feature>
<reference evidence="7" key="1">
    <citation type="submission" date="2021-01" db="EMBL/GenBank/DDBJ databases">
        <title>Whole genome shotgun sequence of Rhizocola hellebori NBRC 109834.</title>
        <authorList>
            <person name="Komaki H."/>
            <person name="Tamura T."/>
        </authorList>
    </citation>
    <scope>NUCLEOTIDE SEQUENCE</scope>
    <source>
        <strain evidence="7">NBRC 109834</strain>
    </source>
</reference>
<keyword evidence="3 6" id="KW-1133">Transmembrane helix</keyword>
<dbReference type="EMBL" id="BONY01000163">
    <property type="protein sequence ID" value="GIH11750.1"/>
    <property type="molecule type" value="Genomic_DNA"/>
</dbReference>
<name>A0A8J3QL66_9ACTN</name>
<evidence type="ECO:0000256" key="6">
    <source>
        <dbReference type="SAM" id="Phobius"/>
    </source>
</evidence>
<evidence type="ECO:0000313" key="7">
    <source>
        <dbReference type="EMBL" id="GIH11750.1"/>
    </source>
</evidence>
<comment type="caution">
    <text evidence="7">The sequence shown here is derived from an EMBL/GenBank/DDBJ whole genome shotgun (WGS) entry which is preliminary data.</text>
</comment>
<feature type="transmembrane region" description="Helical" evidence="6">
    <location>
        <begin position="73"/>
        <end position="94"/>
    </location>
</feature>
<dbReference type="Proteomes" id="UP000612899">
    <property type="component" value="Unassembled WGS sequence"/>
</dbReference>
<evidence type="ECO:0000256" key="1">
    <source>
        <dbReference type="ARBA" id="ARBA00004167"/>
    </source>
</evidence>
<dbReference type="InterPro" id="IPR007343">
    <property type="entry name" value="Uncharacterised_pept_Zn_put"/>
</dbReference>
<keyword evidence="4 6" id="KW-0472">Membrane</keyword>
<evidence type="ECO:0000256" key="5">
    <source>
        <dbReference type="SAM" id="MobiDB-lite"/>
    </source>
</evidence>
<keyword evidence="8" id="KW-1185">Reference proteome</keyword>
<dbReference type="GO" id="GO:0016020">
    <property type="term" value="C:membrane"/>
    <property type="evidence" value="ECO:0007669"/>
    <property type="project" value="UniProtKB-SubCell"/>
</dbReference>
<evidence type="ECO:0000256" key="3">
    <source>
        <dbReference type="ARBA" id="ARBA00022989"/>
    </source>
</evidence>
<accession>A0A8J3QL66</accession>
<evidence type="ECO:0008006" key="9">
    <source>
        <dbReference type="Google" id="ProtNLM"/>
    </source>
</evidence>
<dbReference type="PANTHER" id="PTHR30168:SF0">
    <property type="entry name" value="INNER MEMBRANE PROTEIN"/>
    <property type="match status" value="1"/>
</dbReference>
<evidence type="ECO:0000313" key="8">
    <source>
        <dbReference type="Proteomes" id="UP000612899"/>
    </source>
</evidence>
<protein>
    <recommendedName>
        <fullName evidence="9">Neutral zinc metallopeptidase</fullName>
    </recommendedName>
</protein>
<feature type="compositionally biased region" description="Gly residues" evidence="5">
    <location>
        <begin position="21"/>
        <end position="34"/>
    </location>
</feature>
<evidence type="ECO:0000256" key="2">
    <source>
        <dbReference type="ARBA" id="ARBA00022692"/>
    </source>
</evidence>
<comment type="subcellular location">
    <subcellularLocation>
        <location evidence="1">Membrane</location>
        <topology evidence="1">Single-pass membrane protein</topology>
    </subcellularLocation>
</comment>
<dbReference type="AlphaFoldDB" id="A0A8J3QL66"/>
<dbReference type="PANTHER" id="PTHR30168">
    <property type="entry name" value="PUTATIVE MEMBRANE PROTEIN YPFJ"/>
    <property type="match status" value="1"/>
</dbReference>
<proteinExistence type="predicted"/>
<organism evidence="7 8">
    <name type="scientific">Rhizocola hellebori</name>
    <dbReference type="NCBI Taxonomy" id="1392758"/>
    <lineage>
        <taxon>Bacteria</taxon>
        <taxon>Bacillati</taxon>
        <taxon>Actinomycetota</taxon>
        <taxon>Actinomycetes</taxon>
        <taxon>Micromonosporales</taxon>
        <taxon>Micromonosporaceae</taxon>
        <taxon>Rhizocola</taxon>
    </lineage>
</organism>
<keyword evidence="2 6" id="KW-0812">Transmembrane</keyword>
<gene>
    <name evidence="7" type="ORF">Rhe02_98170</name>
</gene>
<sequence>MNVSINENADLDPSQVEDLRGSGGGAGGSGGGGFPGLGGGGGGGGGGLGGGGLGAGAGCLTAMLPMFKKNPKLGIAVLVIAAICIGGFLCLGGGSQLSNLGGLGGGNVANEPADNSDLQKACSAQNPDRFQRTDCRNLLYINSIQAYWQQALPQYFGQPYQKATTRLFSGGVNTACGAASSGMGPFYCPGDNHVYIDLTFYDELARRFGAPGQFAQAYVLAHEYGHHVQTLLGTEAEVRRAQQRDPGNANRYSVAMELQADCYAGVWANAASRTTDATGKPLFTSITQQDIDEALQAAAAVGDDKIQQQAGGRINESKFTHGSAQQRQQWFTQGYQTGDPRQCNTFQ</sequence>
<dbReference type="Pfam" id="PF04228">
    <property type="entry name" value="Zn_peptidase"/>
    <property type="match status" value="1"/>
</dbReference>